<dbReference type="Gene3D" id="3.40.50.1820">
    <property type="entry name" value="alpha/beta hydrolase"/>
    <property type="match status" value="1"/>
</dbReference>
<evidence type="ECO:0000256" key="4">
    <source>
        <dbReference type="ARBA" id="ARBA00022963"/>
    </source>
</evidence>
<organism evidence="10 11">
    <name type="scientific">Drosophila lebanonensis</name>
    <name type="common">Fruit fly</name>
    <name type="synonym">Scaptodrosophila lebanonensis</name>
    <dbReference type="NCBI Taxonomy" id="7225"/>
    <lineage>
        <taxon>Eukaryota</taxon>
        <taxon>Metazoa</taxon>
        <taxon>Ecdysozoa</taxon>
        <taxon>Arthropoda</taxon>
        <taxon>Hexapoda</taxon>
        <taxon>Insecta</taxon>
        <taxon>Pterygota</taxon>
        <taxon>Neoptera</taxon>
        <taxon>Endopterygota</taxon>
        <taxon>Diptera</taxon>
        <taxon>Brachycera</taxon>
        <taxon>Muscomorpha</taxon>
        <taxon>Ephydroidea</taxon>
        <taxon>Drosophilidae</taxon>
        <taxon>Scaptodrosophila</taxon>
    </lineage>
</organism>
<gene>
    <name evidence="11" type="primary">LOC115630792</name>
</gene>
<dbReference type="PANTHER" id="PTHR11005">
    <property type="entry name" value="LYSOSOMAL ACID LIPASE-RELATED"/>
    <property type="match status" value="1"/>
</dbReference>
<keyword evidence="4" id="KW-0442">Lipid degradation</keyword>
<name>A0A6J2U821_DROLE</name>
<proteinExistence type="inferred from homology"/>
<keyword evidence="5" id="KW-0443">Lipid metabolism</keyword>
<dbReference type="InterPro" id="IPR000073">
    <property type="entry name" value="AB_hydrolase_1"/>
</dbReference>
<feature type="active site" description="Charge relay system" evidence="7">
    <location>
        <position position="420"/>
    </location>
</feature>
<accession>A0A6J2U821</accession>
<evidence type="ECO:0000313" key="11">
    <source>
        <dbReference type="RefSeq" id="XP_030383307.1"/>
    </source>
</evidence>
<keyword evidence="6" id="KW-0325">Glycoprotein</keyword>
<evidence type="ECO:0000313" key="10">
    <source>
        <dbReference type="Proteomes" id="UP000504634"/>
    </source>
</evidence>
<feature type="active site" description="Charge relay system" evidence="7">
    <location>
        <position position="389"/>
    </location>
</feature>
<reference evidence="11" key="1">
    <citation type="submission" date="2025-08" db="UniProtKB">
        <authorList>
            <consortium name="RefSeq"/>
        </authorList>
    </citation>
    <scope>IDENTIFICATION</scope>
    <source>
        <strain evidence="11">11010-0011.00</strain>
        <tissue evidence="11">Whole body</tissue>
    </source>
</reference>
<evidence type="ECO:0000256" key="7">
    <source>
        <dbReference type="PIRSR" id="PIRSR000862-1"/>
    </source>
</evidence>
<keyword evidence="10" id="KW-1185">Reference proteome</keyword>
<feature type="active site" description="Nucleophile" evidence="7">
    <location>
        <position position="215"/>
    </location>
</feature>
<dbReference type="Pfam" id="PF00561">
    <property type="entry name" value="Abhydrolase_1"/>
    <property type="match status" value="1"/>
</dbReference>
<evidence type="ECO:0000256" key="8">
    <source>
        <dbReference type="SAM" id="SignalP"/>
    </source>
</evidence>
<feature type="chain" id="PRO_5026815278" evidence="8">
    <location>
        <begin position="34"/>
        <end position="450"/>
    </location>
</feature>
<keyword evidence="2 8" id="KW-0732">Signal</keyword>
<evidence type="ECO:0000256" key="6">
    <source>
        <dbReference type="ARBA" id="ARBA00023180"/>
    </source>
</evidence>
<evidence type="ECO:0000256" key="5">
    <source>
        <dbReference type="ARBA" id="ARBA00023098"/>
    </source>
</evidence>
<protein>
    <submittedName>
        <fullName evidence="11">Lipase 3-like isoform X1</fullName>
    </submittedName>
</protein>
<feature type="domain" description="AB hydrolase-1" evidence="9">
    <location>
        <begin position="122"/>
        <end position="262"/>
    </location>
</feature>
<dbReference type="RefSeq" id="XP_030383307.1">
    <property type="nucleotide sequence ID" value="XM_030527447.1"/>
</dbReference>
<dbReference type="OrthoDB" id="9974421at2759"/>
<evidence type="ECO:0000259" key="9">
    <source>
        <dbReference type="Pfam" id="PF00561"/>
    </source>
</evidence>
<dbReference type="PIRSF" id="PIRSF000862">
    <property type="entry name" value="Steryl_ester_lip"/>
    <property type="match status" value="1"/>
</dbReference>
<dbReference type="GeneID" id="115630792"/>
<dbReference type="GO" id="GO:0016788">
    <property type="term" value="F:hydrolase activity, acting on ester bonds"/>
    <property type="evidence" value="ECO:0007669"/>
    <property type="project" value="InterPro"/>
</dbReference>
<dbReference type="InterPro" id="IPR025483">
    <property type="entry name" value="Lipase_euk"/>
</dbReference>
<comment type="similarity">
    <text evidence="1">Belongs to the AB hydrolase superfamily. Lipase family.</text>
</comment>
<keyword evidence="3" id="KW-0378">Hydrolase</keyword>
<feature type="signal peptide" evidence="8">
    <location>
        <begin position="1"/>
        <end position="33"/>
    </location>
</feature>
<dbReference type="GO" id="GO:0016042">
    <property type="term" value="P:lipid catabolic process"/>
    <property type="evidence" value="ECO:0007669"/>
    <property type="project" value="UniProtKB-KW"/>
</dbReference>
<dbReference type="AlphaFoldDB" id="A0A6J2U821"/>
<evidence type="ECO:0000256" key="3">
    <source>
        <dbReference type="ARBA" id="ARBA00022801"/>
    </source>
</evidence>
<dbReference type="Proteomes" id="UP000504634">
    <property type="component" value="Unplaced"/>
</dbReference>
<dbReference type="FunFam" id="3.40.50.1820:FF:000021">
    <property type="entry name" value="Lipase"/>
    <property type="match status" value="1"/>
</dbReference>
<dbReference type="InterPro" id="IPR029058">
    <property type="entry name" value="AB_hydrolase_fold"/>
</dbReference>
<sequence length="450" mass="51563">MASQNQLLHRMSHLKTLLLCALCLCMAQGRCEALLSFRFSNIDIFNIFGGGGNEFGQRSGRTSATDRPVLENDVDPNIVEDSFLDTYGLIHKYGYPAEKHTVDTPDGYILTVHRIARPGATPVLLVHGLLDSSATWVIMGPNKGLAYLLYDQGYDVWMANVRGNTYSRHHKKYSTSHGKFWDFTFHEMGKYDIPATIDYVLSTTNVTKLHYIGHSQGTVVFWIMGSERPEYMDKIILMQALAPVAFLKHCESPVVNFLSTFQDPMSLLLKLIGVHEFLPKNEFITMFNQIICDETTLTKEICSNVIFLTTGFDKSQLNETMLPVIVGHDPAGASTKQMQHFGQLKRSGAFRQFDYGWLRNQWRYDSITPPAYKLENVKAKVALYYSKNDWLAAPADVETLYRKLPNVVSKYLVDYSRFNHLDFIWAVDARELLWERVFHAMRKHERKTEE</sequence>
<dbReference type="SUPFAM" id="SSF53474">
    <property type="entry name" value="alpha/beta-Hydrolases"/>
    <property type="match status" value="1"/>
</dbReference>
<evidence type="ECO:0000256" key="2">
    <source>
        <dbReference type="ARBA" id="ARBA00022729"/>
    </source>
</evidence>
<evidence type="ECO:0000256" key="1">
    <source>
        <dbReference type="ARBA" id="ARBA00010701"/>
    </source>
</evidence>